<keyword evidence="1" id="KW-0812">Transmembrane</keyword>
<dbReference type="EMBL" id="AP013073">
    <property type="protein sequence ID" value="BAN81936.1"/>
    <property type="molecule type" value="Genomic_DNA"/>
</dbReference>
<gene>
    <name evidence="2" type="primary">ATP8</name>
</gene>
<feature type="transmembrane region" description="Helical" evidence="1">
    <location>
        <begin position="6"/>
        <end position="29"/>
    </location>
</feature>
<proteinExistence type="predicted"/>
<dbReference type="RefSeq" id="YP_008593209.1">
    <property type="nucleotide sequence ID" value="NC_022466.1"/>
</dbReference>
<evidence type="ECO:0000256" key="1">
    <source>
        <dbReference type="SAM" id="Phobius"/>
    </source>
</evidence>
<protein>
    <submittedName>
        <fullName evidence="2">ATPase8</fullName>
    </submittedName>
</protein>
<accession>T2HNX7</accession>
<keyword evidence="1" id="KW-0472">Membrane</keyword>
<reference evidence="2" key="1">
    <citation type="journal article" date="2013" name="Mol. Phylogenet. Evol.">
        <title>The complete mitochondrial genomes of deep-sea squid (Bathyteuthis abyssicola), bob-tail squid (Semirossia patagonica) and four giant cuttlefish (Sepia apama, S. latimanus, S. lycidas and S. pharaonis), and their application to the phylogenetic analysis of Decapodiformes.</title>
        <authorList>
            <person name="Kawashima Y."/>
            <person name="Nishihara H."/>
            <person name="Akasaki T."/>
            <person name="Nikaido M."/>
            <person name="Tsuchiya K."/>
            <person name="Segawa S."/>
            <person name="Okada N."/>
        </authorList>
    </citation>
    <scope>NUCLEOTIDE SEQUENCE</scope>
</reference>
<organism evidence="2">
    <name type="scientific">Sepia apama</name>
    <name type="common">Australian giant cuttlefish</name>
    <dbReference type="NCBI Taxonomy" id="3248876"/>
    <lineage>
        <taxon>Eukaryota</taxon>
        <taxon>Metazoa</taxon>
        <taxon>Spiralia</taxon>
        <taxon>Lophotrochozoa</taxon>
        <taxon>Mollusca</taxon>
        <taxon>Cephalopoda</taxon>
        <taxon>Coleoidea</taxon>
        <taxon>Decapodiformes</taxon>
        <taxon>Sepiida</taxon>
        <taxon>Sepiina</taxon>
        <taxon>Sepiidae</taxon>
        <taxon>Ascarosepion</taxon>
    </lineage>
</organism>
<name>T2HNX7_SEPAP</name>
<dbReference type="GeneID" id="17098751"/>
<sequence length="51" mass="6393">MPQLSPINWIFLFITFWFILLINSSITWWNTSNHYKFKKLTKDLKKINFKW</sequence>
<keyword evidence="2" id="KW-0496">Mitochondrion</keyword>
<dbReference type="CTD" id="4509"/>
<dbReference type="AlphaFoldDB" id="T2HNX7"/>
<geneLocation type="mitochondrion" evidence="2"/>
<evidence type="ECO:0000313" key="2">
    <source>
        <dbReference type="EMBL" id="BAN81936.1"/>
    </source>
</evidence>
<keyword evidence="1" id="KW-1133">Transmembrane helix</keyword>